<name>A0A7W4LQ48_9GAMM</name>
<dbReference type="InterPro" id="IPR036709">
    <property type="entry name" value="Autotransporte_beta_dom_sf"/>
</dbReference>
<evidence type="ECO:0000256" key="5">
    <source>
        <dbReference type="ARBA" id="ARBA00023237"/>
    </source>
</evidence>
<dbReference type="EMBL" id="JACJUD010000007">
    <property type="protein sequence ID" value="MBB2497120.1"/>
    <property type="molecule type" value="Genomic_DNA"/>
</dbReference>
<gene>
    <name evidence="6" type="ORF">H3H51_19015</name>
</gene>
<reference evidence="6 7" key="1">
    <citation type="submission" date="2020-08" db="EMBL/GenBank/DDBJ databases">
        <authorList>
            <person name="Kim C.M."/>
        </authorList>
    </citation>
    <scope>NUCLEOTIDE SEQUENCE [LARGE SCALE GENOMIC DNA]</scope>
    <source>
        <strain evidence="6 7">UL070</strain>
    </source>
</reference>
<proteinExistence type="inferred from homology"/>
<evidence type="ECO:0000313" key="6">
    <source>
        <dbReference type="EMBL" id="MBB2497120.1"/>
    </source>
</evidence>
<evidence type="ECO:0000256" key="2">
    <source>
        <dbReference type="ARBA" id="ARBA00005722"/>
    </source>
</evidence>
<dbReference type="Gene3D" id="2.40.128.130">
    <property type="entry name" value="Autotransporter beta-domain"/>
    <property type="match status" value="1"/>
</dbReference>
<dbReference type="Pfam" id="PF06629">
    <property type="entry name" value="MipA"/>
    <property type="match status" value="1"/>
</dbReference>
<keyword evidence="4" id="KW-0472">Membrane</keyword>
<evidence type="ECO:0000256" key="1">
    <source>
        <dbReference type="ARBA" id="ARBA00004442"/>
    </source>
</evidence>
<comment type="caution">
    <text evidence="6">The sequence shown here is derived from an EMBL/GenBank/DDBJ whole genome shotgun (WGS) entry which is preliminary data.</text>
</comment>
<accession>A0A7W4LQ48</accession>
<sequence length="244" mass="25684">MLPLVAQADEAGLKSVGLGVSVAQSPYAGADSSLSLLPLLNYEGERLFVRGLRAGAQLYQGDGFGVDVIVAGRFDGIDADDFGRQELAENGIDRDLLDDRDDGVDLGLHATWKGTLGELQATAKGDVSGASDGYELSLEYGYPVVLAGATVTPSVALNYLSGGLADYYYGTLSDEESRGVARYRPGSAVVPSLGLSLSQPLGERWLLSGEASYQMLPDRLSDSPLLEGDSGQLGVRVGLSWLFD</sequence>
<keyword evidence="7" id="KW-1185">Reference proteome</keyword>
<comment type="similarity">
    <text evidence="2">Belongs to the MipA/OmpV family.</text>
</comment>
<evidence type="ECO:0000256" key="3">
    <source>
        <dbReference type="ARBA" id="ARBA00022729"/>
    </source>
</evidence>
<protein>
    <submittedName>
        <fullName evidence="6">MipA/OmpV family protein</fullName>
    </submittedName>
</protein>
<evidence type="ECO:0000256" key="4">
    <source>
        <dbReference type="ARBA" id="ARBA00023136"/>
    </source>
</evidence>
<evidence type="ECO:0000313" key="7">
    <source>
        <dbReference type="Proteomes" id="UP000542720"/>
    </source>
</evidence>
<dbReference type="PANTHER" id="PTHR38776">
    <property type="entry name" value="MLTA-INTERACTING PROTEIN-RELATED"/>
    <property type="match status" value="1"/>
</dbReference>
<dbReference type="Proteomes" id="UP000542720">
    <property type="component" value="Unassembled WGS sequence"/>
</dbReference>
<dbReference type="GO" id="GO:0009279">
    <property type="term" value="C:cell outer membrane"/>
    <property type="evidence" value="ECO:0007669"/>
    <property type="project" value="UniProtKB-SubCell"/>
</dbReference>
<dbReference type="RefSeq" id="WP_183090651.1">
    <property type="nucleotide sequence ID" value="NZ_JACJUD010000007.1"/>
</dbReference>
<dbReference type="InterPro" id="IPR010583">
    <property type="entry name" value="MipA"/>
</dbReference>
<keyword evidence="5" id="KW-0998">Cell outer membrane</keyword>
<organism evidence="6 7">
    <name type="scientific">Aquipseudomonas ullengensis</name>
    <dbReference type="NCBI Taxonomy" id="2759166"/>
    <lineage>
        <taxon>Bacteria</taxon>
        <taxon>Pseudomonadati</taxon>
        <taxon>Pseudomonadota</taxon>
        <taxon>Gammaproteobacteria</taxon>
        <taxon>Pseudomonadales</taxon>
        <taxon>Pseudomonadaceae</taxon>
        <taxon>Aquipseudomonas</taxon>
    </lineage>
</organism>
<comment type="subcellular location">
    <subcellularLocation>
        <location evidence="1">Cell outer membrane</location>
    </subcellularLocation>
</comment>
<dbReference type="AlphaFoldDB" id="A0A7W4LQ48"/>
<keyword evidence="3" id="KW-0732">Signal</keyword>
<dbReference type="PANTHER" id="PTHR38776:SF1">
    <property type="entry name" value="MLTA-INTERACTING PROTEIN-RELATED"/>
    <property type="match status" value="1"/>
</dbReference>